<dbReference type="AlphaFoldDB" id="A0AAE8ZQ27"/>
<evidence type="ECO:0000313" key="2">
    <source>
        <dbReference type="EMBL" id="ULT81466.1"/>
    </source>
</evidence>
<name>A0AAE8ZQ27_CAEBR</name>
<reference evidence="2 3" key="1">
    <citation type="submission" date="2022-05" db="EMBL/GenBank/DDBJ databases">
        <title>Chromosome-level reference genomes for two strains of Caenorhabditis briggsae: an improved platform for comparative genomics.</title>
        <authorList>
            <person name="Stevens L."/>
            <person name="Andersen E.C."/>
        </authorList>
    </citation>
    <scope>NUCLEOTIDE SEQUENCE [LARGE SCALE GENOMIC DNA]</scope>
    <source>
        <strain evidence="2">QX1410_ONT</strain>
        <tissue evidence="2">Whole-organism</tissue>
    </source>
</reference>
<evidence type="ECO:0000313" key="3">
    <source>
        <dbReference type="Proteomes" id="UP000827892"/>
    </source>
</evidence>
<sequence length="226" mass="25763">MSAMAPPAKRKFLSSLDSEPPLFVAYDNYLAMHKHVIVLTDIIQQIRDGLIEEGSTKLAPVDPSEIAKQAYQLLEKSTRAVIERALVTLYRHVCSSRFRPLKLQFSSKSERDTFLKGFNKIKNDEPLLNTIEPKLRARRDLTRSELETLRASRKKYWKYSRYTTAKTANQQGHQKYESSEAEQFNKIIGVANELWLLINGILAGDGEEKESGGTDRWNGISDSDID</sequence>
<dbReference type="Proteomes" id="UP000827892">
    <property type="component" value="Chromosome X"/>
</dbReference>
<organism evidence="2 3">
    <name type="scientific">Caenorhabditis briggsae</name>
    <dbReference type="NCBI Taxonomy" id="6238"/>
    <lineage>
        <taxon>Eukaryota</taxon>
        <taxon>Metazoa</taxon>
        <taxon>Ecdysozoa</taxon>
        <taxon>Nematoda</taxon>
        <taxon>Chromadorea</taxon>
        <taxon>Rhabditida</taxon>
        <taxon>Rhabditina</taxon>
        <taxon>Rhabditomorpha</taxon>
        <taxon>Rhabditoidea</taxon>
        <taxon>Rhabditidae</taxon>
        <taxon>Peloderinae</taxon>
        <taxon>Caenorhabditis</taxon>
    </lineage>
</organism>
<dbReference type="EMBL" id="CP090896">
    <property type="protein sequence ID" value="ULT81466.1"/>
    <property type="molecule type" value="Genomic_DNA"/>
</dbReference>
<accession>A0AAE8ZQ27</accession>
<protein>
    <submittedName>
        <fullName evidence="2">Uncharacterized protein</fullName>
    </submittedName>
</protein>
<gene>
    <name evidence="2" type="ORF">L3Y34_011411</name>
</gene>
<evidence type="ECO:0000256" key="1">
    <source>
        <dbReference type="SAM" id="MobiDB-lite"/>
    </source>
</evidence>
<feature type="region of interest" description="Disordered" evidence="1">
    <location>
        <begin position="207"/>
        <end position="226"/>
    </location>
</feature>
<proteinExistence type="predicted"/>